<sequence>MYVAVNVLRFLNYEINKSSHYIKYDTKALELFSLVPNFGAVRSIDFRLLSTRMMTPGRESKDRIAVLRVLHALPSFPPLLRRAFRRDFDARPAKSRFAINHIALRKFLLLYHIWQLTVACDERGKKKN</sequence>
<dbReference type="AlphaFoldDB" id="A0AAW2GY51"/>
<evidence type="ECO:0000313" key="2">
    <source>
        <dbReference type="Proteomes" id="UP001430953"/>
    </source>
</evidence>
<accession>A0AAW2GY51</accession>
<evidence type="ECO:0000313" key="1">
    <source>
        <dbReference type="EMBL" id="KAL0132233.1"/>
    </source>
</evidence>
<keyword evidence="2" id="KW-1185">Reference proteome</keyword>
<proteinExistence type="predicted"/>
<dbReference type="EMBL" id="JADYXP020000001">
    <property type="protein sequence ID" value="KAL0132233.1"/>
    <property type="molecule type" value="Genomic_DNA"/>
</dbReference>
<organism evidence="1 2">
    <name type="scientific">Cardiocondyla obscurior</name>
    <dbReference type="NCBI Taxonomy" id="286306"/>
    <lineage>
        <taxon>Eukaryota</taxon>
        <taxon>Metazoa</taxon>
        <taxon>Ecdysozoa</taxon>
        <taxon>Arthropoda</taxon>
        <taxon>Hexapoda</taxon>
        <taxon>Insecta</taxon>
        <taxon>Pterygota</taxon>
        <taxon>Neoptera</taxon>
        <taxon>Endopterygota</taxon>
        <taxon>Hymenoptera</taxon>
        <taxon>Apocrita</taxon>
        <taxon>Aculeata</taxon>
        <taxon>Formicoidea</taxon>
        <taxon>Formicidae</taxon>
        <taxon>Myrmicinae</taxon>
        <taxon>Cardiocondyla</taxon>
    </lineage>
</organism>
<name>A0AAW2GY51_9HYME</name>
<gene>
    <name evidence="1" type="ORF">PUN28_000195</name>
</gene>
<reference evidence="1 2" key="1">
    <citation type="submission" date="2023-03" db="EMBL/GenBank/DDBJ databases">
        <title>High recombination rates correlate with genetic variation in Cardiocondyla obscurior ants.</title>
        <authorList>
            <person name="Errbii M."/>
        </authorList>
    </citation>
    <scope>NUCLEOTIDE SEQUENCE [LARGE SCALE GENOMIC DNA]</scope>
    <source>
        <strain evidence="1">Alpha-2009</strain>
        <tissue evidence="1">Whole body</tissue>
    </source>
</reference>
<comment type="caution">
    <text evidence="1">The sequence shown here is derived from an EMBL/GenBank/DDBJ whole genome shotgun (WGS) entry which is preliminary data.</text>
</comment>
<protein>
    <submittedName>
        <fullName evidence="1">Uncharacterized protein</fullName>
    </submittedName>
</protein>
<dbReference type="Proteomes" id="UP001430953">
    <property type="component" value="Unassembled WGS sequence"/>
</dbReference>